<dbReference type="Pfam" id="PF13966">
    <property type="entry name" value="zf-RVT"/>
    <property type="match status" value="1"/>
</dbReference>
<feature type="domain" description="Gnk2-homologous" evidence="5">
    <location>
        <begin position="406"/>
        <end position="506"/>
    </location>
</feature>
<comment type="catalytic activity">
    <reaction evidence="3">
        <text>L-seryl-[protein] + ATP = O-phospho-L-seryl-[protein] + ADP + H(+)</text>
        <dbReference type="Rhea" id="RHEA:17989"/>
        <dbReference type="Rhea" id="RHEA-COMP:9863"/>
        <dbReference type="Rhea" id="RHEA-COMP:11604"/>
        <dbReference type="ChEBI" id="CHEBI:15378"/>
        <dbReference type="ChEBI" id="CHEBI:29999"/>
        <dbReference type="ChEBI" id="CHEBI:30616"/>
        <dbReference type="ChEBI" id="CHEBI:83421"/>
        <dbReference type="ChEBI" id="CHEBI:456216"/>
    </reaction>
</comment>
<gene>
    <name evidence="6" type="ORF">TSUD_293050</name>
</gene>
<dbReference type="Proteomes" id="UP000242715">
    <property type="component" value="Unassembled WGS sequence"/>
</dbReference>
<keyword evidence="7" id="KW-1185">Reference proteome</keyword>
<dbReference type="InterPro" id="IPR002902">
    <property type="entry name" value="GNK2"/>
</dbReference>
<comment type="catalytic activity">
    <reaction evidence="4">
        <text>L-threonyl-[protein] + ATP = O-phospho-L-threonyl-[protein] + ADP + H(+)</text>
        <dbReference type="Rhea" id="RHEA:46608"/>
        <dbReference type="Rhea" id="RHEA-COMP:11060"/>
        <dbReference type="Rhea" id="RHEA-COMP:11605"/>
        <dbReference type="ChEBI" id="CHEBI:15378"/>
        <dbReference type="ChEBI" id="CHEBI:30013"/>
        <dbReference type="ChEBI" id="CHEBI:30616"/>
        <dbReference type="ChEBI" id="CHEBI:61977"/>
        <dbReference type="ChEBI" id="CHEBI:456216"/>
    </reaction>
</comment>
<evidence type="ECO:0000256" key="3">
    <source>
        <dbReference type="ARBA" id="ARBA00047558"/>
    </source>
</evidence>
<dbReference type="Gene3D" id="3.30.430.20">
    <property type="entry name" value="Gnk2 domain, C-X8-C-X2-C motif"/>
    <property type="match status" value="4"/>
</dbReference>
<keyword evidence="1" id="KW-0732">Signal</keyword>
<organism evidence="6 7">
    <name type="scientific">Trifolium subterraneum</name>
    <name type="common">Subterranean clover</name>
    <dbReference type="NCBI Taxonomy" id="3900"/>
    <lineage>
        <taxon>Eukaryota</taxon>
        <taxon>Viridiplantae</taxon>
        <taxon>Streptophyta</taxon>
        <taxon>Embryophyta</taxon>
        <taxon>Tracheophyta</taxon>
        <taxon>Spermatophyta</taxon>
        <taxon>Magnoliopsida</taxon>
        <taxon>eudicotyledons</taxon>
        <taxon>Gunneridae</taxon>
        <taxon>Pentapetalae</taxon>
        <taxon>rosids</taxon>
        <taxon>fabids</taxon>
        <taxon>Fabales</taxon>
        <taxon>Fabaceae</taxon>
        <taxon>Papilionoideae</taxon>
        <taxon>50 kb inversion clade</taxon>
        <taxon>NPAAA clade</taxon>
        <taxon>Hologalegina</taxon>
        <taxon>IRL clade</taxon>
        <taxon>Trifolieae</taxon>
        <taxon>Trifolium</taxon>
    </lineage>
</organism>
<evidence type="ECO:0000259" key="5">
    <source>
        <dbReference type="PROSITE" id="PS51473"/>
    </source>
</evidence>
<evidence type="ECO:0000313" key="6">
    <source>
        <dbReference type="EMBL" id="GAU37148.1"/>
    </source>
</evidence>
<dbReference type="InterPro" id="IPR038408">
    <property type="entry name" value="GNK2_sf"/>
</dbReference>
<feature type="domain" description="Gnk2-homologous" evidence="5">
    <location>
        <begin position="268"/>
        <end position="378"/>
    </location>
</feature>
<accession>A0A2Z6MX73</accession>
<dbReference type="PROSITE" id="PS51473">
    <property type="entry name" value="GNK2"/>
    <property type="match status" value="4"/>
</dbReference>
<dbReference type="PANTHER" id="PTHR32099">
    <property type="entry name" value="CYSTEINE-RICH REPEAT SECRETORY PROTEIN"/>
    <property type="match status" value="1"/>
</dbReference>
<evidence type="ECO:0000256" key="1">
    <source>
        <dbReference type="ARBA" id="ARBA00022729"/>
    </source>
</evidence>
<protein>
    <recommendedName>
        <fullName evidence="5">Gnk2-homologous domain-containing protein</fullName>
    </recommendedName>
</protein>
<evidence type="ECO:0000313" key="7">
    <source>
        <dbReference type="Proteomes" id="UP000242715"/>
    </source>
</evidence>
<dbReference type="FunFam" id="3.30.430.20:FF:000013">
    <property type="entry name" value="Cysteine-rich RLK (RECEPTOR-like protein kinase) 23"/>
    <property type="match status" value="1"/>
</dbReference>
<dbReference type="InterPro" id="IPR026960">
    <property type="entry name" value="RVT-Znf"/>
</dbReference>
<keyword evidence="2" id="KW-0677">Repeat</keyword>
<feature type="domain" description="Gnk2-homologous" evidence="5">
    <location>
        <begin position="512"/>
        <end position="619"/>
    </location>
</feature>
<evidence type="ECO:0000256" key="4">
    <source>
        <dbReference type="ARBA" id="ARBA00047951"/>
    </source>
</evidence>
<dbReference type="FunFam" id="3.30.430.20:FF:000012">
    <property type="entry name" value="Cysteine-rich receptor-like protein kinase 25"/>
    <property type="match status" value="2"/>
</dbReference>
<dbReference type="AlphaFoldDB" id="A0A2Z6MX73"/>
<feature type="domain" description="Gnk2-homologous" evidence="5">
    <location>
        <begin position="156"/>
        <end position="262"/>
    </location>
</feature>
<dbReference type="EMBL" id="DF973657">
    <property type="protein sequence ID" value="GAU37148.1"/>
    <property type="molecule type" value="Genomic_DNA"/>
</dbReference>
<dbReference type="OrthoDB" id="1429918at2759"/>
<dbReference type="CDD" id="cd23509">
    <property type="entry name" value="Gnk2-like"/>
    <property type="match status" value="4"/>
</dbReference>
<proteinExistence type="predicted"/>
<name>A0A2Z6MX73_TRISU</name>
<sequence length="652" mass="72779">MFQIDGGGTLIRIQVPLKVSILAWRLLRDRLPTKVNLITRGIIVAKAQFYVSGSGAVESATHLFISCGSFGSLWSLVSSWIGSSLVTAQILPDHFVQFTLSAGDTHARRSFMQLNYLACLRVGCLDRKKPQIVQRLFKLYTSYIPLFVNVKAQDSPVFLISTCSKDNTTANSTFQDNLMSLLSSLSSKAIGNTEFYKTTVTNINPSDSVYGLFMCRGDIVPSNLCHECVVNATQKLSLECSFSKRAVIWYDLCMVRYSNNSFFSTVNTESGVFLMNTGNVSNTKKFMRLLFSTMNETADEAAQALIGEENKKFATRETPISTFQTLYCLAQCTPDLSPNDCRTCLSTAIGVLPQCCDGKQGGRVLFPSCNVRYELYPFYRNTTTNASSTNELVPETNDSKLDSGFSQDPFYLSYNCSSKNTSSYNIYLKLLLSYLSSNATSGETFYRVKIEETLYGLYMCRGDLPSRLCGQCVKNATDQIYSKCRSKQEGIIWYSHCWLRYSYRNFFSKMETSPIYSYVNISSSIAMQNIFTVILSTHLNQLATEAGNSIDRYTMKSLKLNAVQTLYTLEQCTQDLSSDDCTSCLNDVISTAIPWPVLGSVGGRILYPSCNLRFELFPFYMEDVKALVPTSPSPSKGDAGNSLLKKELNVLK</sequence>
<evidence type="ECO:0000256" key="2">
    <source>
        <dbReference type="ARBA" id="ARBA00022737"/>
    </source>
</evidence>
<reference evidence="7" key="1">
    <citation type="journal article" date="2017" name="Front. Plant Sci.">
        <title>Climate Clever Clovers: New Paradigm to Reduce the Environmental Footprint of Ruminants by Breeding Low Methanogenic Forages Utilizing Haplotype Variation.</title>
        <authorList>
            <person name="Kaur P."/>
            <person name="Appels R."/>
            <person name="Bayer P.E."/>
            <person name="Keeble-Gagnere G."/>
            <person name="Wang J."/>
            <person name="Hirakawa H."/>
            <person name="Shirasawa K."/>
            <person name="Vercoe P."/>
            <person name="Stefanova K."/>
            <person name="Durmic Z."/>
            <person name="Nichols P."/>
            <person name="Revell C."/>
            <person name="Isobe S.N."/>
            <person name="Edwards D."/>
            <person name="Erskine W."/>
        </authorList>
    </citation>
    <scope>NUCLEOTIDE SEQUENCE [LARGE SCALE GENOMIC DNA]</scope>
    <source>
        <strain evidence="7">cv. Daliak</strain>
    </source>
</reference>
<dbReference type="PANTHER" id="PTHR32099:SF110">
    <property type="entry name" value="CYSTEINE-RICH RECEPTOR-KINASE-LIKE PROTEIN"/>
    <property type="match status" value="1"/>
</dbReference>
<dbReference type="Pfam" id="PF01657">
    <property type="entry name" value="Stress-antifung"/>
    <property type="match status" value="4"/>
</dbReference>